<protein>
    <submittedName>
        <fullName evidence="2">Uncharacterized protein</fullName>
    </submittedName>
</protein>
<comment type="caution">
    <text evidence="2">The sequence shown here is derived from an EMBL/GenBank/DDBJ whole genome shotgun (WGS) entry which is preliminary data.</text>
</comment>
<feature type="region of interest" description="Disordered" evidence="1">
    <location>
        <begin position="129"/>
        <end position="154"/>
    </location>
</feature>
<evidence type="ECO:0000313" key="2">
    <source>
        <dbReference type="EMBL" id="KAI8035558.1"/>
    </source>
</evidence>
<organism evidence="2 3">
    <name type="scientific">Drosophila gunungcola</name>
    <name type="common">fruit fly</name>
    <dbReference type="NCBI Taxonomy" id="103775"/>
    <lineage>
        <taxon>Eukaryota</taxon>
        <taxon>Metazoa</taxon>
        <taxon>Ecdysozoa</taxon>
        <taxon>Arthropoda</taxon>
        <taxon>Hexapoda</taxon>
        <taxon>Insecta</taxon>
        <taxon>Pterygota</taxon>
        <taxon>Neoptera</taxon>
        <taxon>Endopterygota</taxon>
        <taxon>Diptera</taxon>
        <taxon>Brachycera</taxon>
        <taxon>Muscomorpha</taxon>
        <taxon>Ephydroidea</taxon>
        <taxon>Drosophilidae</taxon>
        <taxon>Drosophila</taxon>
        <taxon>Sophophora</taxon>
    </lineage>
</organism>
<evidence type="ECO:0000313" key="3">
    <source>
        <dbReference type="Proteomes" id="UP001059596"/>
    </source>
</evidence>
<sequence>MLRSDLMLESGCPELSPRALRQAAGEDRDQDAVAVGKGGAGTAAAAAGRKQMELEMEMELELEMEKEEQAERMERMEEHGAIQLCRATKEREHRAAGIQSAYCCWKQVEINTIASGFGHLGPASKTIQRCCPQPQPHTHTHTHSPSMQLLQHTPPSATLAKYPVLL</sequence>
<dbReference type="Proteomes" id="UP001059596">
    <property type="component" value="Unassembled WGS sequence"/>
</dbReference>
<evidence type="ECO:0000256" key="1">
    <source>
        <dbReference type="SAM" id="MobiDB-lite"/>
    </source>
</evidence>
<gene>
    <name evidence="2" type="ORF">M5D96_011607</name>
</gene>
<keyword evidence="3" id="KW-1185">Reference proteome</keyword>
<feature type="region of interest" description="Disordered" evidence="1">
    <location>
        <begin position="20"/>
        <end position="49"/>
    </location>
</feature>
<name>A0A9P9YFD3_9MUSC</name>
<accession>A0A9P9YFD3</accession>
<dbReference type="AlphaFoldDB" id="A0A9P9YFD3"/>
<dbReference type="EMBL" id="JAMKOV010000033">
    <property type="protein sequence ID" value="KAI8035558.1"/>
    <property type="molecule type" value="Genomic_DNA"/>
</dbReference>
<reference evidence="2" key="1">
    <citation type="journal article" date="2023" name="Genome Biol. Evol.">
        <title>Long-read-based Genome Assembly of Drosophila gunungcola Reveals Fewer Chemosensory Genes in Flower-breeding Species.</title>
        <authorList>
            <person name="Negi A."/>
            <person name="Liao B.Y."/>
            <person name="Yeh S.D."/>
        </authorList>
    </citation>
    <scope>NUCLEOTIDE SEQUENCE</scope>
    <source>
        <strain evidence="2">Sukarami</strain>
    </source>
</reference>
<proteinExistence type="predicted"/>